<dbReference type="InterPro" id="IPR007421">
    <property type="entry name" value="Schlafen_AlbA_2_dom"/>
</dbReference>
<gene>
    <name evidence="3" type="ORF">HXX08_13000</name>
    <name evidence="4" type="ORF">OZ401_004745</name>
</gene>
<dbReference type="RefSeq" id="WP_341472101.1">
    <property type="nucleotide sequence ID" value="NZ_CP128401.1"/>
</dbReference>
<feature type="compositionally biased region" description="Basic and acidic residues" evidence="1">
    <location>
        <begin position="403"/>
        <end position="416"/>
    </location>
</feature>
<keyword evidence="6" id="KW-1185">Reference proteome</keyword>
<dbReference type="Pfam" id="PF13749">
    <property type="entry name" value="HATPase_c_4"/>
    <property type="match status" value="1"/>
</dbReference>
<evidence type="ECO:0000259" key="2">
    <source>
        <dbReference type="Pfam" id="PF04326"/>
    </source>
</evidence>
<dbReference type="AlphaFoldDB" id="A0A8T7M3X4"/>
<dbReference type="Gene3D" id="1.10.10.10">
    <property type="entry name" value="Winged helix-like DNA-binding domain superfamily/Winged helix DNA-binding domain"/>
    <property type="match status" value="1"/>
</dbReference>
<dbReference type="InterPro" id="IPR036388">
    <property type="entry name" value="WH-like_DNA-bd_sf"/>
</dbReference>
<evidence type="ECO:0000313" key="6">
    <source>
        <dbReference type="Proteomes" id="UP001431572"/>
    </source>
</evidence>
<reference evidence="4" key="2">
    <citation type="journal article" date="2024" name="Nature">
        <title>Anoxygenic phototroph of the Chloroflexota uses a type I reaction centre.</title>
        <authorList>
            <person name="Tsuji J.M."/>
            <person name="Shaw N.A."/>
            <person name="Nagashima S."/>
            <person name="Venkiteswaran J.J."/>
            <person name="Schiff S.L."/>
            <person name="Watanabe T."/>
            <person name="Fukui M."/>
            <person name="Hanada S."/>
            <person name="Tank M."/>
            <person name="Neufeld J.D."/>
        </authorList>
    </citation>
    <scope>NUCLEOTIDE SEQUENCE</scope>
    <source>
        <strain evidence="4">L227-S17</strain>
        <plasmid evidence="4 6">unnamed1</plasmid>
    </source>
</reference>
<dbReference type="Pfam" id="PF04326">
    <property type="entry name" value="SLFN_AlbA_2"/>
    <property type="match status" value="1"/>
</dbReference>
<dbReference type="EMBL" id="JACATZ010000001">
    <property type="protein sequence ID" value="NWJ46789.1"/>
    <property type="molecule type" value="Genomic_DNA"/>
</dbReference>
<name>A0A8T7M3X4_9CHLR</name>
<dbReference type="EMBL" id="CP128401">
    <property type="protein sequence ID" value="WJW70226.1"/>
    <property type="molecule type" value="Genomic_DNA"/>
</dbReference>
<evidence type="ECO:0000256" key="1">
    <source>
        <dbReference type="SAM" id="MobiDB-lite"/>
    </source>
</evidence>
<keyword evidence="4" id="KW-0614">Plasmid</keyword>
<geneLocation type="plasmid" evidence="4 6">
    <name>unnamed1</name>
</geneLocation>
<protein>
    <submittedName>
        <fullName evidence="3">DNA binding domain-containing protein</fullName>
    </submittedName>
</protein>
<sequence>MLDIESILKEGESDRVEFKIAPPRANEMAERICGFANSISGGYLIIGVQDKNWGVVGVKNVSDTIDQILYAARLCHPQVHLNPPLPQTVLINDRQLVVAHIPPNDGTLYQSGGVCWIRKGTHTTPMVVSEIQRYLYHRGVLDWETQPVHRATLSHLNRDIIDLYLNHRPSRNRGVFRPSSMEDILVNLECLTVTSDAKGKEVLRPTNAGLLLFADNPQEFLLQSEVVCALFRDNSGLKRFSDRRVFQGPISDLIDQVGTWFERNIAVPARVKGFSRIDEPEYPLEVLREATVNALVHRDYSLKGENVRIFFYSDRIEFRNPGLLMPGLNIEDLREGRAGSKLRNPVITGILRNLPGSYMDRMGSGIPFMLDEMRQLGRRPPEFREQGEFIVTFYKEANTQAEEMRTPLTQKEKAAESDSVTSGLQKQRQELALQYIHKNGYITNGQYRELVGASDRTAYRDLEALVAQGTLRTTGQKRSRRYMF</sequence>
<dbReference type="Gene3D" id="3.30.950.30">
    <property type="entry name" value="Schlafen, AAA domain"/>
    <property type="match status" value="1"/>
</dbReference>
<dbReference type="Proteomes" id="UP001431572">
    <property type="component" value="Plasmid unnamed1"/>
</dbReference>
<dbReference type="InterPro" id="IPR038475">
    <property type="entry name" value="RecG_C_sf"/>
</dbReference>
<dbReference type="PANTHER" id="PTHR30595:SF6">
    <property type="entry name" value="SCHLAFEN ALBA-2 DOMAIN-CONTAINING PROTEIN"/>
    <property type="match status" value="1"/>
</dbReference>
<feature type="domain" description="Schlafen AlbA-2" evidence="2">
    <location>
        <begin position="12"/>
        <end position="126"/>
    </location>
</feature>
<dbReference type="PANTHER" id="PTHR30595">
    <property type="entry name" value="GLPR-RELATED TRANSCRIPTIONAL REPRESSOR"/>
    <property type="match status" value="1"/>
</dbReference>
<accession>A0A8T7M3X4</accession>
<organism evidence="3 5">
    <name type="scientific">Candidatus Chlorohelix allophototropha</name>
    <dbReference type="NCBI Taxonomy" id="3003348"/>
    <lineage>
        <taxon>Bacteria</taxon>
        <taxon>Bacillati</taxon>
        <taxon>Chloroflexota</taxon>
        <taxon>Chloroflexia</taxon>
        <taxon>Candidatus Chloroheliales</taxon>
        <taxon>Candidatus Chloroheliaceae</taxon>
        <taxon>Candidatus Chlorohelix</taxon>
    </lineage>
</organism>
<feature type="region of interest" description="Disordered" evidence="1">
    <location>
        <begin position="403"/>
        <end position="422"/>
    </location>
</feature>
<evidence type="ECO:0000313" key="4">
    <source>
        <dbReference type="EMBL" id="WJW70226.1"/>
    </source>
</evidence>
<reference evidence="3 5" key="1">
    <citation type="submission" date="2020-06" db="EMBL/GenBank/DDBJ databases">
        <title>Anoxygenic phototrophic Chloroflexota member uses a Type I reaction center.</title>
        <authorList>
            <person name="Tsuji J.M."/>
            <person name="Shaw N.A."/>
            <person name="Nagashima S."/>
            <person name="Venkiteswaran J."/>
            <person name="Schiff S.L."/>
            <person name="Hanada S."/>
            <person name="Tank M."/>
            <person name="Neufeld J.D."/>
        </authorList>
    </citation>
    <scope>NUCLEOTIDE SEQUENCE [LARGE SCALE GENOMIC DNA]</scope>
    <source>
        <strain evidence="3">L227-S17</strain>
    </source>
</reference>
<dbReference type="Proteomes" id="UP000521676">
    <property type="component" value="Unassembled WGS sequence"/>
</dbReference>
<evidence type="ECO:0000313" key="3">
    <source>
        <dbReference type="EMBL" id="NWJ46789.1"/>
    </source>
</evidence>
<dbReference type="Gene3D" id="3.30.565.60">
    <property type="match status" value="1"/>
</dbReference>
<dbReference type="InterPro" id="IPR038461">
    <property type="entry name" value="Schlafen_AlbA_2_dom_sf"/>
</dbReference>
<proteinExistence type="predicted"/>
<evidence type="ECO:0000313" key="5">
    <source>
        <dbReference type="Proteomes" id="UP000521676"/>
    </source>
</evidence>